<dbReference type="Pfam" id="PF12796">
    <property type="entry name" value="Ank_2"/>
    <property type="match status" value="1"/>
</dbReference>
<keyword evidence="2 3" id="KW-0040">ANK repeat</keyword>
<feature type="repeat" description="ANK" evidence="3">
    <location>
        <begin position="39"/>
        <end position="71"/>
    </location>
</feature>
<dbReference type="Gene3D" id="1.25.40.20">
    <property type="entry name" value="Ankyrin repeat-containing domain"/>
    <property type="match status" value="1"/>
</dbReference>
<evidence type="ECO:0000256" key="2">
    <source>
        <dbReference type="ARBA" id="ARBA00023043"/>
    </source>
</evidence>
<evidence type="ECO:0000256" key="1">
    <source>
        <dbReference type="ARBA" id="ARBA00022737"/>
    </source>
</evidence>
<dbReference type="PROSITE" id="PS50297">
    <property type="entry name" value="ANK_REP_REGION"/>
    <property type="match status" value="2"/>
</dbReference>
<proteinExistence type="predicted"/>
<protein>
    <submittedName>
        <fullName evidence="4">Ankyrin repeat domain-containing protein</fullName>
    </submittedName>
</protein>
<dbReference type="InterPro" id="IPR002110">
    <property type="entry name" value="Ankyrin_rpt"/>
</dbReference>
<gene>
    <name evidence="4" type="ORF">D7M11_15660</name>
</gene>
<sequence>MDQQSRIGELFRAAQGGDAVKLAELLEAHPGLANEANGDGLTPLGYAAHFGNSDAVRVLLDAGAVVNAVSSSKVSYIPSNTALHAAIAGERCLETIGLLLERGADTRLFDSNGHTCLHTAAFHDDNVQLIAMLLKYGADVNAAAEGGETALSIAVKRDNGNVAAFLRERGAKE</sequence>
<dbReference type="EMBL" id="RBAH01000010">
    <property type="protein sequence ID" value="RKN84075.1"/>
    <property type="molecule type" value="Genomic_DNA"/>
</dbReference>
<dbReference type="AlphaFoldDB" id="A0A3B0CCN4"/>
<dbReference type="PANTHER" id="PTHR24198:SF165">
    <property type="entry name" value="ANKYRIN REPEAT-CONTAINING PROTEIN-RELATED"/>
    <property type="match status" value="1"/>
</dbReference>
<evidence type="ECO:0000256" key="3">
    <source>
        <dbReference type="PROSITE-ProRule" id="PRU00023"/>
    </source>
</evidence>
<comment type="caution">
    <text evidence="4">The sequence shown here is derived from an EMBL/GenBank/DDBJ whole genome shotgun (WGS) entry which is preliminary data.</text>
</comment>
<dbReference type="RefSeq" id="WP_120748239.1">
    <property type="nucleotide sequence ID" value="NZ_RBAH01000010.1"/>
</dbReference>
<evidence type="ECO:0000313" key="5">
    <source>
        <dbReference type="Proteomes" id="UP000282311"/>
    </source>
</evidence>
<dbReference type="PANTHER" id="PTHR24198">
    <property type="entry name" value="ANKYRIN REPEAT AND PROTEIN KINASE DOMAIN-CONTAINING PROTEIN"/>
    <property type="match status" value="1"/>
</dbReference>
<keyword evidence="1" id="KW-0677">Repeat</keyword>
<dbReference type="SMART" id="SM00248">
    <property type="entry name" value="ANK"/>
    <property type="match status" value="4"/>
</dbReference>
<evidence type="ECO:0000313" key="4">
    <source>
        <dbReference type="EMBL" id="RKN84075.1"/>
    </source>
</evidence>
<dbReference type="Proteomes" id="UP000282311">
    <property type="component" value="Unassembled WGS sequence"/>
</dbReference>
<name>A0A3B0CCN4_9BACL</name>
<organism evidence="4 5">
    <name type="scientific">Paenibacillus ginsengarvi</name>
    <dbReference type="NCBI Taxonomy" id="400777"/>
    <lineage>
        <taxon>Bacteria</taxon>
        <taxon>Bacillati</taxon>
        <taxon>Bacillota</taxon>
        <taxon>Bacilli</taxon>
        <taxon>Bacillales</taxon>
        <taxon>Paenibacillaceae</taxon>
        <taxon>Paenibacillus</taxon>
    </lineage>
</organism>
<dbReference type="Pfam" id="PF00023">
    <property type="entry name" value="Ank"/>
    <property type="match status" value="1"/>
</dbReference>
<feature type="repeat" description="ANK" evidence="3">
    <location>
        <begin position="112"/>
        <end position="145"/>
    </location>
</feature>
<dbReference type="PROSITE" id="PS50088">
    <property type="entry name" value="ANK_REPEAT"/>
    <property type="match status" value="3"/>
</dbReference>
<accession>A0A3B0CCN4</accession>
<keyword evidence="5" id="KW-1185">Reference proteome</keyword>
<dbReference type="InterPro" id="IPR036770">
    <property type="entry name" value="Ankyrin_rpt-contain_sf"/>
</dbReference>
<feature type="repeat" description="ANK" evidence="3">
    <location>
        <begin position="78"/>
        <end position="111"/>
    </location>
</feature>
<dbReference type="SUPFAM" id="SSF48403">
    <property type="entry name" value="Ankyrin repeat"/>
    <property type="match status" value="1"/>
</dbReference>
<dbReference type="PRINTS" id="PR01415">
    <property type="entry name" value="ANKYRIN"/>
</dbReference>
<dbReference type="OrthoDB" id="5622506at2"/>
<reference evidence="4 5" key="1">
    <citation type="journal article" date="2007" name="Int. J. Syst. Evol. Microbiol.">
        <title>Paenibacillus ginsengarvi sp. nov., isolated from soil from ginseng cultivation.</title>
        <authorList>
            <person name="Yoon M.H."/>
            <person name="Ten L.N."/>
            <person name="Im W.T."/>
        </authorList>
    </citation>
    <scope>NUCLEOTIDE SEQUENCE [LARGE SCALE GENOMIC DNA]</scope>
    <source>
        <strain evidence="4 5">KCTC 13059</strain>
    </source>
</reference>